<evidence type="ECO:0000256" key="7">
    <source>
        <dbReference type="ARBA" id="ARBA00022723"/>
    </source>
</evidence>
<feature type="transmembrane region" description="Helical" evidence="12">
    <location>
        <begin position="419"/>
        <end position="441"/>
    </location>
</feature>
<proteinExistence type="inferred from homology"/>
<feature type="transmembrane region" description="Helical" evidence="12">
    <location>
        <begin position="22"/>
        <end position="44"/>
    </location>
</feature>
<evidence type="ECO:0000256" key="8">
    <source>
        <dbReference type="ARBA" id="ARBA00022982"/>
    </source>
</evidence>
<keyword evidence="3 12" id="KW-0813">Transport</keyword>
<evidence type="ECO:0000313" key="15">
    <source>
        <dbReference type="Proteomes" id="UP001595979"/>
    </source>
</evidence>
<feature type="region of interest" description="Disordered" evidence="13">
    <location>
        <begin position="451"/>
        <end position="475"/>
    </location>
</feature>
<dbReference type="Pfam" id="PF01654">
    <property type="entry name" value="Cyt_bd_oxida_I"/>
    <property type="match status" value="1"/>
</dbReference>
<accession>A0ABW1DH38</accession>
<comment type="caution">
    <text evidence="14">The sequence shown here is derived from an EMBL/GenBank/DDBJ whole genome shotgun (WGS) entry which is preliminary data.</text>
</comment>
<name>A0ABW1DH38_9DEIO</name>
<evidence type="ECO:0000256" key="13">
    <source>
        <dbReference type="SAM" id="MobiDB-lite"/>
    </source>
</evidence>
<evidence type="ECO:0000256" key="5">
    <source>
        <dbReference type="ARBA" id="ARBA00022617"/>
    </source>
</evidence>
<dbReference type="PANTHER" id="PTHR30365">
    <property type="entry name" value="CYTOCHROME D UBIQUINOL OXIDASE"/>
    <property type="match status" value="1"/>
</dbReference>
<evidence type="ECO:0000256" key="11">
    <source>
        <dbReference type="ARBA" id="ARBA00023136"/>
    </source>
</evidence>
<feature type="transmembrane region" description="Helical" evidence="12">
    <location>
        <begin position="369"/>
        <end position="391"/>
    </location>
</feature>
<evidence type="ECO:0000256" key="6">
    <source>
        <dbReference type="ARBA" id="ARBA00022692"/>
    </source>
</evidence>
<dbReference type="Proteomes" id="UP001595979">
    <property type="component" value="Unassembled WGS sequence"/>
</dbReference>
<evidence type="ECO:0000256" key="3">
    <source>
        <dbReference type="ARBA" id="ARBA00022448"/>
    </source>
</evidence>
<keyword evidence="6 12" id="KW-0812">Transmembrane</keyword>
<keyword evidence="15" id="KW-1185">Reference proteome</keyword>
<feature type="transmembrane region" description="Helical" evidence="12">
    <location>
        <begin position="188"/>
        <end position="210"/>
    </location>
</feature>
<dbReference type="PANTHER" id="PTHR30365:SF15">
    <property type="entry name" value="CYTOCHROME BD UBIQUINOL OXIDASE SUBUNIT 1"/>
    <property type="match status" value="1"/>
</dbReference>
<keyword evidence="4 12" id="KW-1003">Cell membrane</keyword>
<dbReference type="RefSeq" id="WP_380046340.1">
    <property type="nucleotide sequence ID" value="NZ_JBHSOH010000004.1"/>
</dbReference>
<evidence type="ECO:0000313" key="14">
    <source>
        <dbReference type="EMBL" id="MFC5847308.1"/>
    </source>
</evidence>
<organism evidence="14 15">
    <name type="scientific">Deinococcus petrolearius</name>
    <dbReference type="NCBI Taxonomy" id="1751295"/>
    <lineage>
        <taxon>Bacteria</taxon>
        <taxon>Thermotogati</taxon>
        <taxon>Deinococcota</taxon>
        <taxon>Deinococci</taxon>
        <taxon>Deinococcales</taxon>
        <taxon>Deinococcaceae</taxon>
        <taxon>Deinococcus</taxon>
    </lineage>
</organism>
<feature type="transmembrane region" description="Helical" evidence="12">
    <location>
        <begin position="97"/>
        <end position="121"/>
    </location>
</feature>
<comment type="subcellular location">
    <subcellularLocation>
        <location evidence="1">Cell membrane</location>
        <topology evidence="1">Multi-pass membrane protein</topology>
    </subcellularLocation>
</comment>
<protein>
    <submittedName>
        <fullName evidence="14">Cytochrome ubiquinol oxidase subunit I</fullName>
    </submittedName>
</protein>
<evidence type="ECO:0000256" key="9">
    <source>
        <dbReference type="ARBA" id="ARBA00022989"/>
    </source>
</evidence>
<feature type="transmembrane region" description="Helical" evidence="12">
    <location>
        <begin position="128"/>
        <end position="151"/>
    </location>
</feature>
<sequence>MNEIFGFSALDLSRFQFATTSIFHYFFVPFTVGFAFLIAVLQTLAYRSGSARMENLTRFFGHLFFINFAVGVVTGIVQEFQFGMNWQGFSNFVGNIFGVPLALEVLMAFFLESTFLGIWWFGKGRIPAWASLACIWIVSVGTMISAFWIIIANAWMQHPVGFEIKDGRAVMTDFMAIVLNPKGLEWSAHILTGSLTVGSFFVLAVSAYHLRRGHEVESFRTSFKVALVVALVGSAGVIASGHEQGQSAVRDQPMKYAAFSALWDTPTGNGMPESLLALPSNGLRENRLEVSLPYLGSFLAFNNFNQKAQGINELQREYEARYGPGDYVPWVWPVYWAFRVMVGLGGVMLLVSLYYVWRWRRGKLDDPGRLYPLLLAMPLAPHLANFSGFIATEMGRQPWIVQGLLRTGDAVSNLSPLTVLLSLAAFWVVYLTLIGLDVFLLTRTARAGMHEPDVETPSVPAPEYLPEARLEGGRP</sequence>
<keyword evidence="9 12" id="KW-1133">Transmembrane helix</keyword>
<keyword evidence="11 12" id="KW-0472">Membrane</keyword>
<dbReference type="InterPro" id="IPR002585">
    <property type="entry name" value="Cyt-d_ubiquinol_oxidase_su_1"/>
</dbReference>
<feature type="compositionally biased region" description="Basic and acidic residues" evidence="13">
    <location>
        <begin position="466"/>
        <end position="475"/>
    </location>
</feature>
<reference evidence="15" key="1">
    <citation type="journal article" date="2019" name="Int. J. Syst. Evol. Microbiol.">
        <title>The Global Catalogue of Microorganisms (GCM) 10K type strain sequencing project: providing services to taxonomists for standard genome sequencing and annotation.</title>
        <authorList>
            <consortium name="The Broad Institute Genomics Platform"/>
            <consortium name="The Broad Institute Genome Sequencing Center for Infectious Disease"/>
            <person name="Wu L."/>
            <person name="Ma J."/>
        </authorList>
    </citation>
    <scope>NUCLEOTIDE SEQUENCE [LARGE SCALE GENOMIC DNA]</scope>
    <source>
        <strain evidence="15">CGMCC 1.15053</strain>
    </source>
</reference>
<keyword evidence="10 12" id="KW-0408">Iron</keyword>
<evidence type="ECO:0000256" key="4">
    <source>
        <dbReference type="ARBA" id="ARBA00022475"/>
    </source>
</evidence>
<dbReference type="PIRSF" id="PIRSF006446">
    <property type="entry name" value="Cyt_quinol_oxidase_1"/>
    <property type="match status" value="1"/>
</dbReference>
<gene>
    <name evidence="14" type="ORF">ACFPQ6_03205</name>
</gene>
<feature type="transmembrane region" description="Helical" evidence="12">
    <location>
        <begin position="56"/>
        <end position="77"/>
    </location>
</feature>
<evidence type="ECO:0000256" key="1">
    <source>
        <dbReference type="ARBA" id="ARBA00004651"/>
    </source>
</evidence>
<evidence type="ECO:0000256" key="10">
    <source>
        <dbReference type="ARBA" id="ARBA00023004"/>
    </source>
</evidence>
<keyword evidence="8 12" id="KW-0249">Electron transport</keyword>
<comment type="similarity">
    <text evidence="2 12">Belongs to the cytochrome ubiquinol oxidase subunit 1 family.</text>
</comment>
<feature type="transmembrane region" description="Helical" evidence="12">
    <location>
        <begin position="336"/>
        <end position="357"/>
    </location>
</feature>
<evidence type="ECO:0000256" key="2">
    <source>
        <dbReference type="ARBA" id="ARBA00009819"/>
    </source>
</evidence>
<feature type="transmembrane region" description="Helical" evidence="12">
    <location>
        <begin position="222"/>
        <end position="241"/>
    </location>
</feature>
<dbReference type="EMBL" id="JBHSOH010000004">
    <property type="protein sequence ID" value="MFC5847308.1"/>
    <property type="molecule type" value="Genomic_DNA"/>
</dbReference>
<keyword evidence="5 12" id="KW-0349">Heme</keyword>
<evidence type="ECO:0000256" key="12">
    <source>
        <dbReference type="PIRNR" id="PIRNR006446"/>
    </source>
</evidence>
<keyword evidence="7 12" id="KW-0479">Metal-binding</keyword>